<protein>
    <submittedName>
        <fullName evidence="1">Uncharacterized protein</fullName>
    </submittedName>
</protein>
<reference evidence="1" key="1">
    <citation type="submission" date="2014-11" db="EMBL/GenBank/DDBJ databases">
        <authorList>
            <person name="Amaro Gonzalez C."/>
        </authorList>
    </citation>
    <scope>NUCLEOTIDE SEQUENCE</scope>
</reference>
<reference evidence="1" key="2">
    <citation type="journal article" date="2015" name="Fish Shellfish Immunol.">
        <title>Early steps in the European eel (Anguilla anguilla)-Vibrio vulnificus interaction in the gills: Role of the RtxA13 toxin.</title>
        <authorList>
            <person name="Callol A."/>
            <person name="Pajuelo D."/>
            <person name="Ebbesson L."/>
            <person name="Teles M."/>
            <person name="MacKenzie S."/>
            <person name="Amaro C."/>
        </authorList>
    </citation>
    <scope>NUCLEOTIDE SEQUENCE</scope>
</reference>
<evidence type="ECO:0000313" key="1">
    <source>
        <dbReference type="EMBL" id="JAH21578.1"/>
    </source>
</evidence>
<proteinExistence type="predicted"/>
<organism evidence="1">
    <name type="scientific">Anguilla anguilla</name>
    <name type="common">European freshwater eel</name>
    <name type="synonym">Muraena anguilla</name>
    <dbReference type="NCBI Taxonomy" id="7936"/>
    <lineage>
        <taxon>Eukaryota</taxon>
        <taxon>Metazoa</taxon>
        <taxon>Chordata</taxon>
        <taxon>Craniata</taxon>
        <taxon>Vertebrata</taxon>
        <taxon>Euteleostomi</taxon>
        <taxon>Actinopterygii</taxon>
        <taxon>Neopterygii</taxon>
        <taxon>Teleostei</taxon>
        <taxon>Anguilliformes</taxon>
        <taxon>Anguillidae</taxon>
        <taxon>Anguilla</taxon>
    </lineage>
</organism>
<accession>A0A0E9QZR4</accession>
<sequence>MVLASLTLACKRASLELCLKNIVCVFSNTASTMAASTTHDSSSCPFLGESCLKECLFLKKWTYFIYCSTAPMNCTGSEQLS</sequence>
<name>A0A0E9QZR4_ANGAN</name>
<dbReference type="EMBL" id="GBXM01086999">
    <property type="protein sequence ID" value="JAH21578.1"/>
    <property type="molecule type" value="Transcribed_RNA"/>
</dbReference>
<dbReference type="AlphaFoldDB" id="A0A0E9QZR4"/>